<dbReference type="EMBL" id="RKHY01000002">
    <property type="protein sequence ID" value="ROS32195.1"/>
    <property type="molecule type" value="Genomic_DNA"/>
</dbReference>
<evidence type="ECO:0000313" key="2">
    <source>
        <dbReference type="Proteomes" id="UP000274843"/>
    </source>
</evidence>
<gene>
    <name evidence="1" type="ORF">EDD35_7955</name>
</gene>
<dbReference type="Proteomes" id="UP000274843">
    <property type="component" value="Unassembled WGS sequence"/>
</dbReference>
<reference evidence="1 2" key="1">
    <citation type="submission" date="2018-11" db="EMBL/GenBank/DDBJ databases">
        <title>Sequencing the genomes of 1000 actinobacteria strains.</title>
        <authorList>
            <person name="Klenk H.-P."/>
        </authorList>
    </citation>
    <scope>NUCLEOTIDE SEQUENCE [LARGE SCALE GENOMIC DNA]</scope>
    <source>
        <strain evidence="1 2">DSM 44348</strain>
    </source>
</reference>
<name>A0A3N2G8I2_9PSEU</name>
<accession>A0A3N2G8I2</accession>
<protein>
    <submittedName>
        <fullName evidence="1">Uncharacterized protein</fullName>
    </submittedName>
</protein>
<keyword evidence="2" id="KW-1185">Reference proteome</keyword>
<comment type="caution">
    <text evidence="1">The sequence shown here is derived from an EMBL/GenBank/DDBJ whole genome shotgun (WGS) entry which is preliminary data.</text>
</comment>
<dbReference type="AlphaFoldDB" id="A0A3N2G8I2"/>
<sequence length="51" mass="5442">MGALDDRVIVRVPDQLPSLNRKASAILLAILIELAEVEALDGPGERGIDDC</sequence>
<evidence type="ECO:0000313" key="1">
    <source>
        <dbReference type="EMBL" id="ROS32195.1"/>
    </source>
</evidence>
<organism evidence="1 2">
    <name type="scientific">Amycolatopsis thermoflava</name>
    <dbReference type="NCBI Taxonomy" id="84480"/>
    <lineage>
        <taxon>Bacteria</taxon>
        <taxon>Bacillati</taxon>
        <taxon>Actinomycetota</taxon>
        <taxon>Actinomycetes</taxon>
        <taxon>Pseudonocardiales</taxon>
        <taxon>Pseudonocardiaceae</taxon>
        <taxon>Amycolatopsis</taxon>
        <taxon>Amycolatopsis methanolica group</taxon>
    </lineage>
</organism>
<proteinExistence type="predicted"/>